<dbReference type="GO" id="GO:0001755">
    <property type="term" value="P:neural crest cell migration"/>
    <property type="evidence" value="ECO:0007669"/>
    <property type="project" value="TreeGrafter"/>
</dbReference>
<sequence length="1132" mass="126744">MRITTGKITPVFRCITGRNLDISRNEILVFLDYTFQEMVNLQDMNAGENDLVFISQRAFVGLQSLQELNVDRSNLTSIPTDAFSQLQSLTKLRLRRLNINVLPNNAFRRLHQLRTLQILQWPSLETLNSNSLVGLNLTTLVISNCNLSAIPYAALRHLTHLIYLDLSYNPITCIEGNMLGELLRLQEFHLVGGKLLRIEPGAFRCLVHFQLLNVSSNRLTTLEESAFHAVGNLQTLRLDRNPLTCDCRLLWVVRRRLRLNFDGRQPTCSAPDRGRKREFRDFSEAEVSKVFICRQACIMERKLQEAKVDEGNNVQFECKADGYPPPTITWLSPQQTPFSSMGRIRVHANGTLEVRYVQMQDTGTYLCIAANAAGNDSISARLQVRNSPRNYTTPNFFDESWVETSLPPSTNSSAQVSSPYPFDAKTLVIATTMGFLSFLSSVVICFVFMFLWSQSKGQIKHTATIDFVPPRLPLRELRDTRTQISTQHSIFTHFSIMHPAILWAALFCIVLAEKSPRLKFTVQEPARFHFTKPENYMTMYHQQGSNVLYVGGQAVIYMINFTQKGVQEKQISAVPDENSRQSCFARAVSKIECDNFITVIEKVNDTFVVCGTNAGTPKCWLLVNNSALTDLPDNVQRISASDISPTIPSQRSVSLSAGGSLYSALSAMGKKLGSIRRTYSSNKLLKTENKWLLNPQFAGAAVIPATEKFNEEIYIFFSEINKTADLDEEPYRARIGRICMNDEGGTKTVLPDSWTTFLKARVRCGAGSTPQQYNNIKRAFVLISPHRIGVMYGLFSNAWGTTVVCAYSIQDIDQVFVKSKLTGYNSPLNGNRHGMCGPKNHTTAQYPKRLEVIRDHPEIEDVILSVGEAPLDLPTEDHFTHIVADSVLAVNEEHYIVIYLGTEQGKILKVLHTNEDVFIISQYSLFHNEGPIINMAIDSQKGHLYIGTAMEVQRLPLADCSRYGDTCRECILSRDPYCGWDLTKKRCLAIPANYNVTTGGLLQSLDQSNASVCGDTAALKIRSTIPKEVQMHKDGPVLLPCPVRSYHATYSWEKDNCIKRYPCTISGSSCVLGSNPDLPLKEGVFRCMATESGLKQEVVSYRLVFNAGPSATSSATTLALSLLLAMIGFCLQ</sequence>
<evidence type="ECO:0000256" key="10">
    <source>
        <dbReference type="ARBA" id="ARBA00022989"/>
    </source>
</evidence>
<dbReference type="FunFam" id="2.60.40.10:FF:001170">
    <property type="entry name" value="Sema domain, immunoglobulin domain (Ig), short basic domain, secreted, (Semaphorin) 3F"/>
    <property type="match status" value="1"/>
</dbReference>
<keyword evidence="5 17" id="KW-0812">Transmembrane</keyword>
<dbReference type="InterPro" id="IPR016201">
    <property type="entry name" value="PSI"/>
</dbReference>
<dbReference type="Pfam" id="PF13306">
    <property type="entry name" value="LRR_5"/>
    <property type="match status" value="1"/>
</dbReference>
<dbReference type="InterPro" id="IPR003599">
    <property type="entry name" value="Ig_sub"/>
</dbReference>
<dbReference type="InterPro" id="IPR002165">
    <property type="entry name" value="Plexin_repeat"/>
</dbReference>
<dbReference type="PANTHER" id="PTHR11036:SF85">
    <property type="entry name" value="SI:CH211-113G11.6 ISOFORM X1"/>
    <property type="match status" value="1"/>
</dbReference>
<comment type="similarity">
    <text evidence="2">Belongs to the semaphorin family.</text>
</comment>
<feature type="domain" description="Sema" evidence="19">
    <location>
        <begin position="517"/>
        <end position="957"/>
    </location>
</feature>
<dbReference type="GO" id="GO:0005886">
    <property type="term" value="C:plasma membrane"/>
    <property type="evidence" value="ECO:0007669"/>
    <property type="project" value="TreeGrafter"/>
</dbReference>
<dbReference type="PANTHER" id="PTHR11036">
    <property type="entry name" value="SEMAPHORIN"/>
    <property type="match status" value="1"/>
</dbReference>
<keyword evidence="13" id="KW-0325">Glycoprotein</keyword>
<evidence type="ECO:0000256" key="16">
    <source>
        <dbReference type="PROSITE-ProRule" id="PRU00352"/>
    </source>
</evidence>
<dbReference type="FunFam" id="3.30.1680.10:FF:000016">
    <property type="entry name" value="Putative Semaphorin-6B"/>
    <property type="match status" value="1"/>
</dbReference>
<feature type="domain" description="Ig-like" evidence="18">
    <location>
        <begin position="285"/>
        <end position="383"/>
    </location>
</feature>
<evidence type="ECO:0000256" key="9">
    <source>
        <dbReference type="ARBA" id="ARBA00022902"/>
    </source>
</evidence>
<dbReference type="SMART" id="SM00423">
    <property type="entry name" value="PSI"/>
    <property type="match status" value="1"/>
</dbReference>
<keyword evidence="9" id="KW-0524">Neurogenesis</keyword>
<dbReference type="PROSITE" id="PS51450">
    <property type="entry name" value="LRR"/>
    <property type="match status" value="1"/>
</dbReference>
<keyword evidence="21" id="KW-1185">Reference proteome</keyword>
<evidence type="ECO:0000256" key="5">
    <source>
        <dbReference type="ARBA" id="ARBA00022692"/>
    </source>
</evidence>
<keyword evidence="11 17" id="KW-0472">Membrane</keyword>
<keyword evidence="12" id="KW-1015">Disulfide bond</keyword>
<keyword evidence="10 17" id="KW-1133">Transmembrane helix</keyword>
<dbReference type="InterPro" id="IPR032675">
    <property type="entry name" value="LRR_dom_sf"/>
</dbReference>
<dbReference type="Gene3D" id="3.80.10.10">
    <property type="entry name" value="Ribonuclease Inhibitor"/>
    <property type="match status" value="1"/>
</dbReference>
<dbReference type="Pfam" id="PF13855">
    <property type="entry name" value="LRR_8"/>
    <property type="match status" value="1"/>
</dbReference>
<evidence type="ECO:0000256" key="3">
    <source>
        <dbReference type="ARBA" id="ARBA00022473"/>
    </source>
</evidence>
<dbReference type="Pfam" id="PF01403">
    <property type="entry name" value="Sema"/>
    <property type="match status" value="1"/>
</dbReference>
<evidence type="ECO:0000256" key="17">
    <source>
        <dbReference type="SAM" id="Phobius"/>
    </source>
</evidence>
<evidence type="ECO:0000256" key="15">
    <source>
        <dbReference type="ARBA" id="ARBA00074143"/>
    </source>
</evidence>
<keyword evidence="4" id="KW-0433">Leucine-rich repeat</keyword>
<dbReference type="InterPro" id="IPR036352">
    <property type="entry name" value="Semap_dom_sf"/>
</dbReference>
<dbReference type="SUPFAM" id="SSF103575">
    <property type="entry name" value="Plexin repeat"/>
    <property type="match status" value="1"/>
</dbReference>
<dbReference type="Gene3D" id="2.130.10.10">
    <property type="entry name" value="YVTN repeat-like/Quinoprotein amine dehydrogenase"/>
    <property type="match status" value="1"/>
</dbReference>
<dbReference type="Pfam" id="PF07679">
    <property type="entry name" value="I-set"/>
    <property type="match status" value="1"/>
</dbReference>
<dbReference type="InterPro" id="IPR003591">
    <property type="entry name" value="Leu-rich_rpt_typical-subtyp"/>
</dbReference>
<dbReference type="PROSITE" id="PS50835">
    <property type="entry name" value="IG_LIKE"/>
    <property type="match status" value="1"/>
</dbReference>
<dbReference type="SMART" id="SM00409">
    <property type="entry name" value="IG"/>
    <property type="match status" value="1"/>
</dbReference>
<dbReference type="InterPro" id="IPR015943">
    <property type="entry name" value="WD40/YVTN_repeat-like_dom_sf"/>
</dbReference>
<gene>
    <name evidence="20" type="ORF">KOW79_000694</name>
</gene>
<feature type="transmembrane region" description="Helical" evidence="17">
    <location>
        <begin position="490"/>
        <end position="512"/>
    </location>
</feature>
<evidence type="ECO:0000313" key="21">
    <source>
        <dbReference type="Proteomes" id="UP000824219"/>
    </source>
</evidence>
<dbReference type="InterPro" id="IPR013783">
    <property type="entry name" value="Ig-like_fold"/>
</dbReference>
<dbReference type="InterPro" id="IPR036179">
    <property type="entry name" value="Ig-like_dom_sf"/>
</dbReference>
<dbReference type="AlphaFoldDB" id="A0A9D3P8I0"/>
<organism evidence="20 21">
    <name type="scientific">Hemibagrus wyckioides</name>
    <dbReference type="NCBI Taxonomy" id="337641"/>
    <lineage>
        <taxon>Eukaryota</taxon>
        <taxon>Metazoa</taxon>
        <taxon>Chordata</taxon>
        <taxon>Craniata</taxon>
        <taxon>Vertebrata</taxon>
        <taxon>Euteleostomi</taxon>
        <taxon>Actinopterygii</taxon>
        <taxon>Neopterygii</taxon>
        <taxon>Teleostei</taxon>
        <taxon>Ostariophysi</taxon>
        <taxon>Siluriformes</taxon>
        <taxon>Bagridae</taxon>
        <taxon>Hemibagrus</taxon>
    </lineage>
</organism>
<dbReference type="InterPro" id="IPR007110">
    <property type="entry name" value="Ig-like_dom"/>
</dbReference>
<dbReference type="EMBL" id="JAHKSW010000001">
    <property type="protein sequence ID" value="KAG7336001.1"/>
    <property type="molecule type" value="Genomic_DNA"/>
</dbReference>
<keyword evidence="14" id="KW-0393">Immunoglobulin domain</keyword>
<dbReference type="SMART" id="SM00369">
    <property type="entry name" value="LRR_TYP"/>
    <property type="match status" value="7"/>
</dbReference>
<dbReference type="GO" id="GO:0007411">
    <property type="term" value="P:axon guidance"/>
    <property type="evidence" value="ECO:0007669"/>
    <property type="project" value="TreeGrafter"/>
</dbReference>
<dbReference type="InterPro" id="IPR026906">
    <property type="entry name" value="LRR_5"/>
</dbReference>
<comment type="subcellular location">
    <subcellularLocation>
        <location evidence="1">Membrane</location>
        <topology evidence="1">Single-pass membrane protein</topology>
    </subcellularLocation>
</comment>
<protein>
    <recommendedName>
        <fullName evidence="15">Semaphorin-1A</fullName>
    </recommendedName>
</protein>
<comment type="caution">
    <text evidence="16">Lacks conserved residue(s) required for the propagation of feature annotation.</text>
</comment>
<accession>A0A9D3P8I0</accession>
<evidence type="ECO:0000259" key="19">
    <source>
        <dbReference type="PROSITE" id="PS51004"/>
    </source>
</evidence>
<dbReference type="SUPFAM" id="SSF52058">
    <property type="entry name" value="L domain-like"/>
    <property type="match status" value="1"/>
</dbReference>
<evidence type="ECO:0000256" key="7">
    <source>
        <dbReference type="ARBA" id="ARBA00022737"/>
    </source>
</evidence>
<dbReference type="GO" id="GO:0030215">
    <property type="term" value="F:semaphorin receptor binding"/>
    <property type="evidence" value="ECO:0007669"/>
    <property type="project" value="InterPro"/>
</dbReference>
<keyword evidence="7" id="KW-0677">Repeat</keyword>
<name>A0A9D3P8I0_9TELE</name>
<evidence type="ECO:0000256" key="14">
    <source>
        <dbReference type="ARBA" id="ARBA00023319"/>
    </source>
</evidence>
<dbReference type="Proteomes" id="UP000824219">
    <property type="component" value="Linkage Group LG01"/>
</dbReference>
<dbReference type="SUPFAM" id="SSF48726">
    <property type="entry name" value="Immunoglobulin"/>
    <property type="match status" value="1"/>
</dbReference>
<dbReference type="GO" id="GO:0030335">
    <property type="term" value="P:positive regulation of cell migration"/>
    <property type="evidence" value="ECO:0007669"/>
    <property type="project" value="TreeGrafter"/>
</dbReference>
<evidence type="ECO:0000259" key="18">
    <source>
        <dbReference type="PROSITE" id="PS50835"/>
    </source>
</evidence>
<dbReference type="InterPro" id="IPR001611">
    <property type="entry name" value="Leu-rich_rpt"/>
</dbReference>
<evidence type="ECO:0000256" key="12">
    <source>
        <dbReference type="ARBA" id="ARBA00023157"/>
    </source>
</evidence>
<evidence type="ECO:0000256" key="2">
    <source>
        <dbReference type="ARBA" id="ARBA00009492"/>
    </source>
</evidence>
<feature type="transmembrane region" description="Helical" evidence="17">
    <location>
        <begin position="427"/>
        <end position="452"/>
    </location>
</feature>
<dbReference type="SMART" id="SM00630">
    <property type="entry name" value="Sema"/>
    <property type="match status" value="1"/>
</dbReference>
<dbReference type="SUPFAM" id="SSF101912">
    <property type="entry name" value="Sema domain"/>
    <property type="match status" value="1"/>
</dbReference>
<dbReference type="SMART" id="SM00408">
    <property type="entry name" value="IGc2"/>
    <property type="match status" value="1"/>
</dbReference>
<dbReference type="GO" id="GO:0071526">
    <property type="term" value="P:semaphorin-plexin signaling pathway"/>
    <property type="evidence" value="ECO:0007669"/>
    <property type="project" value="TreeGrafter"/>
</dbReference>
<comment type="caution">
    <text evidence="20">The sequence shown here is derived from an EMBL/GenBank/DDBJ whole genome shotgun (WGS) entry which is preliminary data.</text>
</comment>
<dbReference type="FunFam" id="2.60.40.10:FF:000076">
    <property type="entry name" value="Leucine-rich repeat and Ig domain-containing 4"/>
    <property type="match status" value="1"/>
</dbReference>
<proteinExistence type="inferred from homology"/>
<dbReference type="Gene3D" id="2.60.40.10">
    <property type="entry name" value="Immunoglobulins"/>
    <property type="match status" value="2"/>
</dbReference>
<dbReference type="FunFam" id="2.130.10.10:FF:000223">
    <property type="entry name" value="semaphorin-7A isoform X1"/>
    <property type="match status" value="1"/>
</dbReference>
<dbReference type="Pfam" id="PF01437">
    <property type="entry name" value="PSI"/>
    <property type="match status" value="1"/>
</dbReference>
<evidence type="ECO:0000256" key="6">
    <source>
        <dbReference type="ARBA" id="ARBA00022729"/>
    </source>
</evidence>
<dbReference type="GO" id="GO:0045499">
    <property type="term" value="F:chemorepellent activity"/>
    <property type="evidence" value="ECO:0007669"/>
    <property type="project" value="TreeGrafter"/>
</dbReference>
<dbReference type="Gene3D" id="3.30.1680.10">
    <property type="entry name" value="ligand-binding face of the semaphorins, domain 2"/>
    <property type="match status" value="1"/>
</dbReference>
<dbReference type="InterPro" id="IPR013098">
    <property type="entry name" value="Ig_I-set"/>
</dbReference>
<keyword evidence="6" id="KW-0732">Signal</keyword>
<dbReference type="PROSITE" id="PS51004">
    <property type="entry name" value="SEMA"/>
    <property type="match status" value="1"/>
</dbReference>
<keyword evidence="3" id="KW-0217">Developmental protein</keyword>
<keyword evidence="8" id="KW-0221">Differentiation</keyword>
<evidence type="ECO:0000256" key="8">
    <source>
        <dbReference type="ARBA" id="ARBA00022782"/>
    </source>
</evidence>
<evidence type="ECO:0000256" key="13">
    <source>
        <dbReference type="ARBA" id="ARBA00023180"/>
    </source>
</evidence>
<dbReference type="InterPro" id="IPR003598">
    <property type="entry name" value="Ig_sub2"/>
</dbReference>
<evidence type="ECO:0000256" key="11">
    <source>
        <dbReference type="ARBA" id="ARBA00023136"/>
    </source>
</evidence>
<dbReference type="OrthoDB" id="9945363at2759"/>
<reference evidence="20 21" key="1">
    <citation type="submission" date="2021-06" db="EMBL/GenBank/DDBJ databases">
        <title>Chromosome-level genome assembly of the red-tail catfish (Hemibagrus wyckioides).</title>
        <authorList>
            <person name="Shao F."/>
        </authorList>
    </citation>
    <scope>NUCLEOTIDE SEQUENCE [LARGE SCALE GENOMIC DNA]</scope>
    <source>
        <strain evidence="20">EC202008001</strain>
        <tissue evidence="20">Blood</tissue>
    </source>
</reference>
<evidence type="ECO:0000256" key="4">
    <source>
        <dbReference type="ARBA" id="ARBA00022614"/>
    </source>
</evidence>
<dbReference type="InterPro" id="IPR027231">
    <property type="entry name" value="Semaphorin"/>
</dbReference>
<evidence type="ECO:0000256" key="1">
    <source>
        <dbReference type="ARBA" id="ARBA00004167"/>
    </source>
</evidence>
<dbReference type="InterPro" id="IPR001627">
    <property type="entry name" value="Semap_dom"/>
</dbReference>
<evidence type="ECO:0000313" key="20">
    <source>
        <dbReference type="EMBL" id="KAG7336001.1"/>
    </source>
</evidence>